<accession>A0ABS4Q5B6</accession>
<dbReference type="SMART" id="SM00220">
    <property type="entry name" value="S_TKc"/>
    <property type="match status" value="1"/>
</dbReference>
<evidence type="ECO:0000256" key="1">
    <source>
        <dbReference type="ARBA" id="ARBA00012513"/>
    </source>
</evidence>
<name>A0ABS4Q5B6_9PSEU</name>
<dbReference type="EC" id="2.7.11.1" evidence="1"/>
<evidence type="ECO:0000313" key="8">
    <source>
        <dbReference type="EMBL" id="MBP2186873.1"/>
    </source>
</evidence>
<sequence>MTSTADWAGSGLAHGVVLGQRFQVDGPAGKGGMGTAFFATDLESRKRVVVKVPQLPVTAERDPEAWRRITRRFAREGRHLGKVEHPNIPAVVGVGEHGSVPYLVMTCICGIELTEYRVRTVPRPAEFAAIGTAVAGALAACHENGIVHRDLKPDNLLVGENGVVYVIDFGIALSFDKETSRHTRNFVGTDAYAAPERFLGGEQFAPSDLYSLGCVFYHLLTGRAPFVEDGEKTLEKQHLDDLPVPPSQFAAGALPDLEELTLALLAKDTDDRPGVDDVQAVLRPHLPELGAPEPNPVSRPDVTIPYRTPEAVRAPEAPARARTESVRPFRARRRRDFLTEADIAETLQQATTAHEGGDHAAAMQMLTDLRCRAIETFGKGNPKVEPIERALSILVQP</sequence>
<organism evidence="8 9">
    <name type="scientific">Amycolatopsis magusensis</name>
    <dbReference type="NCBI Taxonomy" id="882444"/>
    <lineage>
        <taxon>Bacteria</taxon>
        <taxon>Bacillati</taxon>
        <taxon>Actinomycetota</taxon>
        <taxon>Actinomycetes</taxon>
        <taxon>Pseudonocardiales</taxon>
        <taxon>Pseudonocardiaceae</taxon>
        <taxon>Amycolatopsis</taxon>
    </lineage>
</organism>
<keyword evidence="4" id="KW-0547">Nucleotide-binding</keyword>
<evidence type="ECO:0000313" key="9">
    <source>
        <dbReference type="Proteomes" id="UP000741013"/>
    </source>
</evidence>
<keyword evidence="9" id="KW-1185">Reference proteome</keyword>
<feature type="domain" description="Protein kinase" evidence="7">
    <location>
        <begin position="22"/>
        <end position="286"/>
    </location>
</feature>
<gene>
    <name evidence="8" type="ORF">JOM49_008399</name>
</gene>
<protein>
    <recommendedName>
        <fullName evidence="1">non-specific serine/threonine protein kinase</fullName>
        <ecNumber evidence="1">2.7.11.1</ecNumber>
    </recommendedName>
</protein>
<proteinExistence type="predicted"/>
<comment type="caution">
    <text evidence="8">The sequence shown here is derived from an EMBL/GenBank/DDBJ whole genome shotgun (WGS) entry which is preliminary data.</text>
</comment>
<evidence type="ECO:0000259" key="7">
    <source>
        <dbReference type="PROSITE" id="PS50011"/>
    </source>
</evidence>
<dbReference type="InterPro" id="IPR000719">
    <property type="entry name" value="Prot_kinase_dom"/>
</dbReference>
<keyword evidence="6" id="KW-0067">ATP-binding</keyword>
<dbReference type="PROSITE" id="PS00108">
    <property type="entry name" value="PROTEIN_KINASE_ST"/>
    <property type="match status" value="1"/>
</dbReference>
<keyword evidence="2" id="KW-0723">Serine/threonine-protein kinase</keyword>
<dbReference type="Gene3D" id="3.30.200.20">
    <property type="entry name" value="Phosphorylase Kinase, domain 1"/>
    <property type="match status" value="1"/>
</dbReference>
<dbReference type="CDD" id="cd14014">
    <property type="entry name" value="STKc_PknB_like"/>
    <property type="match status" value="1"/>
</dbReference>
<dbReference type="Gene3D" id="1.10.510.10">
    <property type="entry name" value="Transferase(Phosphotransferase) domain 1"/>
    <property type="match status" value="1"/>
</dbReference>
<evidence type="ECO:0000256" key="3">
    <source>
        <dbReference type="ARBA" id="ARBA00022679"/>
    </source>
</evidence>
<evidence type="ECO:0000256" key="6">
    <source>
        <dbReference type="ARBA" id="ARBA00022840"/>
    </source>
</evidence>
<dbReference type="PROSITE" id="PS50011">
    <property type="entry name" value="PROTEIN_KINASE_DOM"/>
    <property type="match status" value="1"/>
</dbReference>
<dbReference type="InterPro" id="IPR008271">
    <property type="entry name" value="Ser/Thr_kinase_AS"/>
</dbReference>
<evidence type="ECO:0000256" key="4">
    <source>
        <dbReference type="ARBA" id="ARBA00022741"/>
    </source>
</evidence>
<dbReference type="SUPFAM" id="SSF56112">
    <property type="entry name" value="Protein kinase-like (PK-like)"/>
    <property type="match status" value="1"/>
</dbReference>
<evidence type="ECO:0000256" key="2">
    <source>
        <dbReference type="ARBA" id="ARBA00022527"/>
    </source>
</evidence>
<dbReference type="EMBL" id="JAGGMS010000001">
    <property type="protein sequence ID" value="MBP2186873.1"/>
    <property type="molecule type" value="Genomic_DNA"/>
</dbReference>
<dbReference type="RefSeq" id="WP_209670237.1">
    <property type="nucleotide sequence ID" value="NZ_JAGGMS010000001.1"/>
</dbReference>
<keyword evidence="3 8" id="KW-0808">Transferase</keyword>
<dbReference type="Proteomes" id="UP000741013">
    <property type="component" value="Unassembled WGS sequence"/>
</dbReference>
<dbReference type="PANTHER" id="PTHR43289">
    <property type="entry name" value="MITOGEN-ACTIVATED PROTEIN KINASE KINASE KINASE 20-RELATED"/>
    <property type="match status" value="1"/>
</dbReference>
<evidence type="ECO:0000256" key="5">
    <source>
        <dbReference type="ARBA" id="ARBA00022777"/>
    </source>
</evidence>
<dbReference type="GO" id="GO:0004674">
    <property type="term" value="F:protein serine/threonine kinase activity"/>
    <property type="evidence" value="ECO:0007669"/>
    <property type="project" value="UniProtKB-EC"/>
</dbReference>
<dbReference type="InterPro" id="IPR011009">
    <property type="entry name" value="Kinase-like_dom_sf"/>
</dbReference>
<keyword evidence="5 8" id="KW-0418">Kinase</keyword>
<dbReference type="Pfam" id="PF00069">
    <property type="entry name" value="Pkinase"/>
    <property type="match status" value="1"/>
</dbReference>
<reference evidence="8 9" key="1">
    <citation type="submission" date="2021-03" db="EMBL/GenBank/DDBJ databases">
        <title>Sequencing the genomes of 1000 actinobacteria strains.</title>
        <authorList>
            <person name="Klenk H.-P."/>
        </authorList>
    </citation>
    <scope>NUCLEOTIDE SEQUENCE [LARGE SCALE GENOMIC DNA]</scope>
    <source>
        <strain evidence="8 9">DSM 45510</strain>
    </source>
</reference>
<dbReference type="PANTHER" id="PTHR43289:SF6">
    <property type="entry name" value="SERINE_THREONINE-PROTEIN KINASE NEKL-3"/>
    <property type="match status" value="1"/>
</dbReference>